<comment type="similarity">
    <text evidence="1 2">Belongs to the anti-sigma-factor antagonist family.</text>
</comment>
<evidence type="ECO:0000259" key="3">
    <source>
        <dbReference type="PROSITE" id="PS50801"/>
    </source>
</evidence>
<dbReference type="InterPro" id="IPR036513">
    <property type="entry name" value="STAS_dom_sf"/>
</dbReference>
<name>B4VUN6_9CYAN</name>
<dbReference type="NCBIfam" id="TIGR00377">
    <property type="entry name" value="ant_ant_sig"/>
    <property type="match status" value="1"/>
</dbReference>
<keyword evidence="5" id="KW-1185">Reference proteome</keyword>
<dbReference type="PANTHER" id="PTHR33495">
    <property type="entry name" value="ANTI-SIGMA FACTOR ANTAGONIST TM_1081-RELATED-RELATED"/>
    <property type="match status" value="1"/>
</dbReference>
<dbReference type="EMBL" id="DS989853">
    <property type="protein sequence ID" value="EDX74317.1"/>
    <property type="molecule type" value="Genomic_DNA"/>
</dbReference>
<dbReference type="AlphaFoldDB" id="B4VUN6"/>
<dbReference type="InterPro" id="IPR002645">
    <property type="entry name" value="STAS_dom"/>
</dbReference>
<gene>
    <name evidence="4" type="ORF">MC7420_3841</name>
</gene>
<dbReference type="CDD" id="cd07043">
    <property type="entry name" value="STAS_anti-anti-sigma_factors"/>
    <property type="match status" value="1"/>
</dbReference>
<dbReference type="InterPro" id="IPR003658">
    <property type="entry name" value="Anti-sigma_ant"/>
</dbReference>
<dbReference type="eggNOG" id="COG1366">
    <property type="taxonomic scope" value="Bacteria"/>
</dbReference>
<dbReference type="HOGENOM" id="CLU_115403_6_1_3"/>
<dbReference type="STRING" id="118168.MC7420_3841"/>
<feature type="domain" description="STAS" evidence="3">
    <location>
        <begin position="1"/>
        <end position="109"/>
    </location>
</feature>
<sequence length="110" mass="12116">MQMSTTIKIVQPTGILDGVSVNQLRREVNDVVESGANIVLVDFQDVTFMNSTGLGALVATLKTVQAAGGQLFICSLCDQVKMIFELTKMNRVFKSFANREDFERQITPVS</sequence>
<dbReference type="SUPFAM" id="SSF52091">
    <property type="entry name" value="SpoIIaa-like"/>
    <property type="match status" value="1"/>
</dbReference>
<accession>B4VUN6</accession>
<organism evidence="4 5">
    <name type="scientific">Coleofasciculus chthonoplastes PCC 7420</name>
    <dbReference type="NCBI Taxonomy" id="118168"/>
    <lineage>
        <taxon>Bacteria</taxon>
        <taxon>Bacillati</taxon>
        <taxon>Cyanobacteriota</taxon>
        <taxon>Cyanophyceae</taxon>
        <taxon>Coleofasciculales</taxon>
        <taxon>Coleofasciculaceae</taxon>
        <taxon>Coleofasciculus</taxon>
    </lineage>
</organism>
<dbReference type="Proteomes" id="UP000003835">
    <property type="component" value="Unassembled WGS sequence"/>
</dbReference>
<dbReference type="GO" id="GO:0043856">
    <property type="term" value="F:anti-sigma factor antagonist activity"/>
    <property type="evidence" value="ECO:0007669"/>
    <property type="project" value="InterPro"/>
</dbReference>
<protein>
    <recommendedName>
        <fullName evidence="2">Anti-sigma factor antagonist</fullName>
    </recommendedName>
</protein>
<dbReference type="PROSITE" id="PS50801">
    <property type="entry name" value="STAS"/>
    <property type="match status" value="1"/>
</dbReference>
<dbReference type="Pfam" id="PF01740">
    <property type="entry name" value="STAS"/>
    <property type="match status" value="1"/>
</dbReference>
<dbReference type="Gene3D" id="3.30.750.24">
    <property type="entry name" value="STAS domain"/>
    <property type="match status" value="1"/>
</dbReference>
<evidence type="ECO:0000256" key="2">
    <source>
        <dbReference type="RuleBase" id="RU003749"/>
    </source>
</evidence>
<evidence type="ECO:0000313" key="5">
    <source>
        <dbReference type="Proteomes" id="UP000003835"/>
    </source>
</evidence>
<evidence type="ECO:0000313" key="4">
    <source>
        <dbReference type="EMBL" id="EDX74317.1"/>
    </source>
</evidence>
<evidence type="ECO:0000256" key="1">
    <source>
        <dbReference type="ARBA" id="ARBA00009013"/>
    </source>
</evidence>
<dbReference type="PANTHER" id="PTHR33495:SF2">
    <property type="entry name" value="ANTI-SIGMA FACTOR ANTAGONIST TM_1081-RELATED"/>
    <property type="match status" value="1"/>
</dbReference>
<reference evidence="4 5" key="1">
    <citation type="submission" date="2008-07" db="EMBL/GenBank/DDBJ databases">
        <authorList>
            <person name="Tandeau de Marsac N."/>
            <person name="Ferriera S."/>
            <person name="Johnson J."/>
            <person name="Kravitz S."/>
            <person name="Beeson K."/>
            <person name="Sutton G."/>
            <person name="Rogers Y.-H."/>
            <person name="Friedman R."/>
            <person name="Frazier M."/>
            <person name="Venter J.C."/>
        </authorList>
    </citation>
    <scope>NUCLEOTIDE SEQUENCE [LARGE SCALE GENOMIC DNA]</scope>
    <source>
        <strain evidence="4 5">PCC 7420</strain>
    </source>
</reference>
<proteinExistence type="inferred from homology"/>